<organism evidence="3 4">
    <name type="scientific">Aquabacterium lacunae</name>
    <dbReference type="NCBI Taxonomy" id="2528630"/>
    <lineage>
        <taxon>Bacteria</taxon>
        <taxon>Pseudomonadati</taxon>
        <taxon>Pseudomonadota</taxon>
        <taxon>Betaproteobacteria</taxon>
        <taxon>Burkholderiales</taxon>
        <taxon>Aquabacterium</taxon>
    </lineage>
</organism>
<dbReference type="EMBL" id="SIXI01000008">
    <property type="protein sequence ID" value="TBO27858.1"/>
    <property type="molecule type" value="Genomic_DNA"/>
</dbReference>
<dbReference type="Pfam" id="PF07693">
    <property type="entry name" value="KAP_NTPase"/>
    <property type="match status" value="1"/>
</dbReference>
<proteinExistence type="predicted"/>
<dbReference type="Gene3D" id="3.40.50.300">
    <property type="entry name" value="P-loop containing nucleotide triphosphate hydrolases"/>
    <property type="match status" value="1"/>
</dbReference>
<evidence type="ECO:0000259" key="2">
    <source>
        <dbReference type="Pfam" id="PF07693"/>
    </source>
</evidence>
<evidence type="ECO:0000313" key="4">
    <source>
        <dbReference type="Proteomes" id="UP000292120"/>
    </source>
</evidence>
<reference evidence="3 4" key="1">
    <citation type="submission" date="2019-02" db="EMBL/GenBank/DDBJ databases">
        <title>Aquabacterium sp. strain KMB7.</title>
        <authorList>
            <person name="Chen W.-M."/>
        </authorList>
    </citation>
    <scope>NUCLEOTIDE SEQUENCE [LARGE SCALE GENOMIC DNA]</scope>
    <source>
        <strain evidence="3 4">KMB7</strain>
    </source>
</reference>
<comment type="caution">
    <text evidence="3">The sequence shown here is derived from an EMBL/GenBank/DDBJ whole genome shotgun (WGS) entry which is preliminary data.</text>
</comment>
<dbReference type="InterPro" id="IPR027417">
    <property type="entry name" value="P-loop_NTPase"/>
</dbReference>
<dbReference type="InterPro" id="IPR011646">
    <property type="entry name" value="KAP_P-loop"/>
</dbReference>
<dbReference type="PANTHER" id="PTHR22674">
    <property type="entry name" value="NTPASE, KAP FAMILY P-LOOP DOMAIN-CONTAINING 1"/>
    <property type="match status" value="1"/>
</dbReference>
<keyword evidence="4" id="KW-1185">Reference proteome</keyword>
<dbReference type="Proteomes" id="UP000292120">
    <property type="component" value="Unassembled WGS sequence"/>
</dbReference>
<dbReference type="SUPFAM" id="SSF52540">
    <property type="entry name" value="P-loop containing nucleoside triphosphate hydrolases"/>
    <property type="match status" value="1"/>
</dbReference>
<dbReference type="AlphaFoldDB" id="A0A4Q9GZX7"/>
<evidence type="ECO:0000256" key="1">
    <source>
        <dbReference type="SAM" id="MobiDB-lite"/>
    </source>
</evidence>
<accession>A0A4Q9GZX7</accession>
<sequence>MSAPTPSPRLEPDLLSRANFVQHCHDVLEVLDVTSGAVLGLQGHWGSGKTWVLQALKQRLAEGHTAAGQHWVWIDVNPWMFSGSNQVVEQVLDEIGKQFLGGQVAAQFKKFNGALETAQGIGDQVLKFRSLLGKARGHIDWVEAVSPQVAALIKLAAPAAEEDDEKDDSKPEPEVDKQPDRESLHDLKEDLTKKLQGVNFKVVIAYDDLDRMPPVEVCEVIQAIKAVANFPNVVHLMAYDEAVVANALEQHLKIDNGRAYLEKIVNYEVVVPAPLPSVFDEALSTKVQSVLNTVHALPVQESQLQHAVWQRALRVTSGLMKSPRDVERLLVRFQLAVRKLGLQIDLRDLLVVEALALKHPEAIREFGMTYASWTQSVNRSGEQKKPVLVLSSLPVASHSAAVFLIGLLSQGTGETPREVTGRGLEERGNWLSWWQHSDTEQTLTTKELLDATQDEDAFTRSTLWNRVDVAIEHIQQRFADDQASAQKAFKVMCGACVRRQKVDDARALMARIHQPDEFLTQWIKALKDDELKDTWTALVDLCSEDSLEMLFSRAKAAAFDLAALKEVRERWLRDQSKRIFGMYVIDSTAVVALEQITLELSQAEFVAWMREYLPTTSHGKVLERFEKQISEWCVSTSQGASRKAAVRQAVGEHLRQSGSCRQE</sequence>
<gene>
    <name evidence="3" type="ORF">EYS42_15590</name>
</gene>
<protein>
    <recommendedName>
        <fullName evidence="2">KAP NTPase domain-containing protein</fullName>
    </recommendedName>
</protein>
<dbReference type="PANTHER" id="PTHR22674:SF6">
    <property type="entry name" value="NTPASE KAP FAMILY P-LOOP DOMAIN-CONTAINING PROTEIN 1"/>
    <property type="match status" value="1"/>
</dbReference>
<evidence type="ECO:0000313" key="3">
    <source>
        <dbReference type="EMBL" id="TBO27858.1"/>
    </source>
</evidence>
<feature type="domain" description="KAP NTPase" evidence="2">
    <location>
        <begin position="18"/>
        <end position="336"/>
    </location>
</feature>
<feature type="compositionally biased region" description="Basic and acidic residues" evidence="1">
    <location>
        <begin position="167"/>
        <end position="185"/>
    </location>
</feature>
<dbReference type="InterPro" id="IPR052754">
    <property type="entry name" value="NTPase_KAP_P-loop"/>
</dbReference>
<name>A0A4Q9GZX7_9BURK</name>
<dbReference type="RefSeq" id="WP_130969128.1">
    <property type="nucleotide sequence ID" value="NZ_SIXI01000008.1"/>
</dbReference>
<dbReference type="OrthoDB" id="88903at2"/>
<feature type="region of interest" description="Disordered" evidence="1">
    <location>
        <begin position="158"/>
        <end position="185"/>
    </location>
</feature>